<dbReference type="Proteomes" id="UP000600918">
    <property type="component" value="Unassembled WGS sequence"/>
</dbReference>
<feature type="transmembrane region" description="Helical" evidence="1">
    <location>
        <begin position="6"/>
        <end position="25"/>
    </location>
</feature>
<proteinExistence type="predicted"/>
<dbReference type="AlphaFoldDB" id="A0A834UAH2"/>
<sequence>MSQVTFSLLVIALIMCIIVQTIWAAPTLQENEEGHLAGCGHQAAHVKNCLKNKMAKLLLLVCFALLTLTYVMACLQPGVPCSNSDQCCGLLVCNPWANRCTKGGNWPLADANSGGKQ</sequence>
<keyword evidence="1" id="KW-0812">Transmembrane</keyword>
<evidence type="ECO:0000313" key="2">
    <source>
        <dbReference type="EMBL" id="KAF7425712.1"/>
    </source>
</evidence>
<keyword evidence="1" id="KW-1133">Transmembrane helix</keyword>
<organism evidence="2 3">
    <name type="scientific">Vespula pensylvanica</name>
    <name type="common">Western yellow jacket</name>
    <name type="synonym">Wasp</name>
    <dbReference type="NCBI Taxonomy" id="30213"/>
    <lineage>
        <taxon>Eukaryota</taxon>
        <taxon>Metazoa</taxon>
        <taxon>Ecdysozoa</taxon>
        <taxon>Arthropoda</taxon>
        <taxon>Hexapoda</taxon>
        <taxon>Insecta</taxon>
        <taxon>Pterygota</taxon>
        <taxon>Neoptera</taxon>
        <taxon>Endopterygota</taxon>
        <taxon>Hymenoptera</taxon>
        <taxon>Apocrita</taxon>
        <taxon>Aculeata</taxon>
        <taxon>Vespoidea</taxon>
        <taxon>Vespidae</taxon>
        <taxon>Vespinae</taxon>
        <taxon>Vespula</taxon>
    </lineage>
</organism>
<gene>
    <name evidence="2" type="ORF">H0235_008150</name>
</gene>
<protein>
    <submittedName>
        <fullName evidence="2">Uncharacterized protein</fullName>
    </submittedName>
</protein>
<feature type="transmembrane region" description="Helical" evidence="1">
    <location>
        <begin position="57"/>
        <end position="79"/>
    </location>
</feature>
<reference evidence="2" key="1">
    <citation type="journal article" date="2020" name="G3 (Bethesda)">
        <title>High-Quality Assemblies for Three Invasive Social Wasps from the &lt;i&gt;Vespula&lt;/i&gt; Genus.</title>
        <authorList>
            <person name="Harrop T.W.R."/>
            <person name="Guhlin J."/>
            <person name="McLaughlin G.M."/>
            <person name="Permina E."/>
            <person name="Stockwell P."/>
            <person name="Gilligan J."/>
            <person name="Le Lec M.F."/>
            <person name="Gruber M.A.M."/>
            <person name="Quinn O."/>
            <person name="Lovegrove M."/>
            <person name="Duncan E.J."/>
            <person name="Remnant E.J."/>
            <person name="Van Eeckhoven J."/>
            <person name="Graham B."/>
            <person name="Knapp R.A."/>
            <person name="Langford K.W."/>
            <person name="Kronenberg Z."/>
            <person name="Press M.O."/>
            <person name="Eacker S.M."/>
            <person name="Wilson-Rankin E.E."/>
            <person name="Purcell J."/>
            <person name="Lester P.J."/>
            <person name="Dearden P.K."/>
        </authorList>
    </citation>
    <scope>NUCLEOTIDE SEQUENCE</scope>
    <source>
        <strain evidence="2">Volc-1</strain>
    </source>
</reference>
<accession>A0A834UAH2</accession>
<evidence type="ECO:0000256" key="1">
    <source>
        <dbReference type="SAM" id="Phobius"/>
    </source>
</evidence>
<comment type="caution">
    <text evidence="2">The sequence shown here is derived from an EMBL/GenBank/DDBJ whole genome shotgun (WGS) entry which is preliminary data.</text>
</comment>
<evidence type="ECO:0000313" key="3">
    <source>
        <dbReference type="Proteomes" id="UP000600918"/>
    </source>
</evidence>
<keyword evidence="3" id="KW-1185">Reference proteome</keyword>
<dbReference type="EMBL" id="JACSDY010000006">
    <property type="protein sequence ID" value="KAF7425712.1"/>
    <property type="molecule type" value="Genomic_DNA"/>
</dbReference>
<name>A0A834UAH2_VESPE</name>
<keyword evidence="1" id="KW-0472">Membrane</keyword>